<gene>
    <name evidence="1" type="ORF">RIL183_04491</name>
</gene>
<dbReference type="PANTHER" id="PTHR43394:SF1">
    <property type="entry name" value="ATP-BINDING CASSETTE SUB-FAMILY B MEMBER 10, MITOCHONDRIAL"/>
    <property type="match status" value="1"/>
</dbReference>
<dbReference type="InterPro" id="IPR027417">
    <property type="entry name" value="P-loop_NTPase"/>
</dbReference>
<evidence type="ECO:0000313" key="1">
    <source>
        <dbReference type="EMBL" id="CRL39929.1"/>
    </source>
</evidence>
<dbReference type="Gene3D" id="3.40.50.300">
    <property type="entry name" value="P-loop containing nucleotide triphosphate hydrolases"/>
    <property type="match status" value="1"/>
</dbReference>
<name>A0A0M6WQI9_9FIRM</name>
<proteinExistence type="predicted"/>
<protein>
    <submittedName>
        <fullName evidence="1">Uncharacterized protein</fullName>
    </submittedName>
</protein>
<organism evidence="1 2">
    <name type="scientific">Roseburia inulinivorans</name>
    <dbReference type="NCBI Taxonomy" id="360807"/>
    <lineage>
        <taxon>Bacteria</taxon>
        <taxon>Bacillati</taxon>
        <taxon>Bacillota</taxon>
        <taxon>Clostridia</taxon>
        <taxon>Lachnospirales</taxon>
        <taxon>Lachnospiraceae</taxon>
        <taxon>Roseburia</taxon>
    </lineage>
</organism>
<dbReference type="SUPFAM" id="SSF52540">
    <property type="entry name" value="P-loop containing nucleoside triphosphate hydrolases"/>
    <property type="match status" value="1"/>
</dbReference>
<dbReference type="AlphaFoldDB" id="A0A0M6WQI9"/>
<reference evidence="2" key="1">
    <citation type="submission" date="2015-05" db="EMBL/GenBank/DDBJ databases">
        <authorList>
            <consortium name="Pathogen Informatics"/>
        </authorList>
    </citation>
    <scope>NUCLEOTIDE SEQUENCE [LARGE SCALE GENOMIC DNA]</scope>
    <source>
        <strain evidence="2">L1-83</strain>
    </source>
</reference>
<dbReference type="PANTHER" id="PTHR43394">
    <property type="entry name" value="ATP-DEPENDENT PERMEASE MDL1, MITOCHONDRIAL"/>
    <property type="match status" value="1"/>
</dbReference>
<dbReference type="GO" id="GO:0015421">
    <property type="term" value="F:ABC-type oligopeptide transporter activity"/>
    <property type="evidence" value="ECO:0007669"/>
    <property type="project" value="TreeGrafter"/>
</dbReference>
<dbReference type="InterPro" id="IPR039421">
    <property type="entry name" value="Type_1_exporter"/>
</dbReference>
<keyword evidence="2" id="KW-1185">Reference proteome</keyword>
<accession>A0A0M6WQI9</accession>
<evidence type="ECO:0000313" key="2">
    <source>
        <dbReference type="Proteomes" id="UP000049828"/>
    </source>
</evidence>
<sequence>MDVLDADISINDEATANVAPENEADLMNAVEELTKEKTIIMIAHRLKTVRKADQILVIEKGRIAEQGTHDVLLQKNGIYSSFICSRKEAVSWKVQKHS</sequence>
<dbReference type="EMBL" id="CVRS01000080">
    <property type="protein sequence ID" value="CRL39929.1"/>
    <property type="molecule type" value="Genomic_DNA"/>
</dbReference>
<dbReference type="Proteomes" id="UP000049828">
    <property type="component" value="Unassembled WGS sequence"/>
</dbReference>